<organism evidence="1">
    <name type="scientific">viral metagenome</name>
    <dbReference type="NCBI Taxonomy" id="1070528"/>
    <lineage>
        <taxon>unclassified sequences</taxon>
        <taxon>metagenomes</taxon>
        <taxon>organismal metagenomes</taxon>
    </lineage>
</organism>
<proteinExistence type="predicted"/>
<accession>A0A6C0K892</accession>
<sequence length="81" mass="9112">MEDTYYFSQGRLVRTETGSSYNKFKDATKDIEMGLASGIDKDLMKNATAAKAATAAAAPNCILYRLWNFSLYNKSVLRYKL</sequence>
<reference evidence="1" key="1">
    <citation type="journal article" date="2020" name="Nature">
        <title>Giant virus diversity and host interactions through global metagenomics.</title>
        <authorList>
            <person name="Schulz F."/>
            <person name="Roux S."/>
            <person name="Paez-Espino D."/>
            <person name="Jungbluth S."/>
            <person name="Walsh D.A."/>
            <person name="Denef V.J."/>
            <person name="McMahon K.D."/>
            <person name="Konstantinidis K.T."/>
            <person name="Eloe-Fadrosh E.A."/>
            <person name="Kyrpides N.C."/>
            <person name="Woyke T."/>
        </authorList>
    </citation>
    <scope>NUCLEOTIDE SEQUENCE</scope>
    <source>
        <strain evidence="1">GVMAG-S-1101178-73</strain>
    </source>
</reference>
<name>A0A6C0K892_9ZZZZ</name>
<dbReference type="AlphaFoldDB" id="A0A6C0K892"/>
<dbReference type="EMBL" id="MN740820">
    <property type="protein sequence ID" value="QHU13371.1"/>
    <property type="molecule type" value="Genomic_DNA"/>
</dbReference>
<protein>
    <submittedName>
        <fullName evidence="1">Uncharacterized protein</fullName>
    </submittedName>
</protein>
<evidence type="ECO:0000313" key="1">
    <source>
        <dbReference type="EMBL" id="QHU13371.1"/>
    </source>
</evidence>